<dbReference type="EMBL" id="JAWWNJ010000134">
    <property type="protein sequence ID" value="KAK6984770.1"/>
    <property type="molecule type" value="Genomic_DNA"/>
</dbReference>
<keyword evidence="2" id="KW-1185">Reference proteome</keyword>
<gene>
    <name evidence="1" type="ORF">R3P38DRAFT_337560</name>
</gene>
<evidence type="ECO:0000313" key="1">
    <source>
        <dbReference type="EMBL" id="KAK6984770.1"/>
    </source>
</evidence>
<dbReference type="AlphaFoldDB" id="A0AAV9ZKK9"/>
<reference evidence="1 2" key="1">
    <citation type="journal article" date="2024" name="J Genomics">
        <title>Draft genome sequencing and assembly of Favolaschia claudopus CIRM-BRFM 2984 isolated from oak limbs.</title>
        <authorList>
            <person name="Navarro D."/>
            <person name="Drula E."/>
            <person name="Chaduli D."/>
            <person name="Cazenave R."/>
            <person name="Ahrendt S."/>
            <person name="Wang J."/>
            <person name="Lipzen A."/>
            <person name="Daum C."/>
            <person name="Barry K."/>
            <person name="Grigoriev I.V."/>
            <person name="Favel A."/>
            <person name="Rosso M.N."/>
            <person name="Martin F."/>
        </authorList>
    </citation>
    <scope>NUCLEOTIDE SEQUENCE [LARGE SCALE GENOMIC DNA]</scope>
    <source>
        <strain evidence="1 2">CIRM-BRFM 2984</strain>
    </source>
</reference>
<organism evidence="1 2">
    <name type="scientific">Favolaschia claudopus</name>
    <dbReference type="NCBI Taxonomy" id="2862362"/>
    <lineage>
        <taxon>Eukaryota</taxon>
        <taxon>Fungi</taxon>
        <taxon>Dikarya</taxon>
        <taxon>Basidiomycota</taxon>
        <taxon>Agaricomycotina</taxon>
        <taxon>Agaricomycetes</taxon>
        <taxon>Agaricomycetidae</taxon>
        <taxon>Agaricales</taxon>
        <taxon>Marasmiineae</taxon>
        <taxon>Mycenaceae</taxon>
        <taxon>Favolaschia</taxon>
    </lineage>
</organism>
<sequence length="134" mass="15112">MKICACLPCFLFRVCYLWGIVMVMTFSADHFPPFPVGVKSSSVDRLFVRVICFSLCSNSRNATVCYFLDNRLSSVLGIREISIVYSSTLVWMNHCRLDPLVEDTNFRLVIAHRDSAVCPPGSGCFQATQLYLVL</sequence>
<dbReference type="Proteomes" id="UP001362999">
    <property type="component" value="Unassembled WGS sequence"/>
</dbReference>
<name>A0AAV9ZKK9_9AGAR</name>
<evidence type="ECO:0000313" key="2">
    <source>
        <dbReference type="Proteomes" id="UP001362999"/>
    </source>
</evidence>
<accession>A0AAV9ZKK9</accession>
<protein>
    <recommendedName>
        <fullName evidence="3">Secreted protein</fullName>
    </recommendedName>
</protein>
<comment type="caution">
    <text evidence="1">The sequence shown here is derived from an EMBL/GenBank/DDBJ whole genome shotgun (WGS) entry which is preliminary data.</text>
</comment>
<evidence type="ECO:0008006" key="3">
    <source>
        <dbReference type="Google" id="ProtNLM"/>
    </source>
</evidence>
<proteinExistence type="predicted"/>